<dbReference type="InterPro" id="IPR002890">
    <property type="entry name" value="MG2"/>
</dbReference>
<dbReference type="SUPFAM" id="SSF56935">
    <property type="entry name" value="Porins"/>
    <property type="match status" value="1"/>
</dbReference>
<dbReference type="RefSeq" id="WP_346751314.1">
    <property type="nucleotide sequence ID" value="NZ_JAUJEA010000002.1"/>
</dbReference>
<dbReference type="PROSITE" id="PS52016">
    <property type="entry name" value="TONB_DEPENDENT_REC_3"/>
    <property type="match status" value="1"/>
</dbReference>
<dbReference type="InterPro" id="IPR012910">
    <property type="entry name" value="Plug_dom"/>
</dbReference>
<comment type="caution">
    <text evidence="6">The sequence shown here is derived from an EMBL/GenBank/DDBJ whole genome shotgun (WGS) entry which is preliminary data.</text>
</comment>
<keyword evidence="3" id="KW-0732">Signal</keyword>
<evidence type="ECO:0000313" key="7">
    <source>
        <dbReference type="Proteomes" id="UP001172082"/>
    </source>
</evidence>
<feature type="domain" description="TonB-dependent receptor plug" evidence="5">
    <location>
        <begin position="661"/>
        <end position="740"/>
    </location>
</feature>
<dbReference type="InterPro" id="IPR037066">
    <property type="entry name" value="Plug_dom_sf"/>
</dbReference>
<feature type="compositionally biased region" description="Polar residues" evidence="2">
    <location>
        <begin position="150"/>
        <end position="159"/>
    </location>
</feature>
<name>A0ABT8KNJ4_9BACT</name>
<proteinExistence type="inferred from homology"/>
<evidence type="ECO:0000256" key="1">
    <source>
        <dbReference type="PROSITE-ProRule" id="PRU01360"/>
    </source>
</evidence>
<evidence type="ECO:0000259" key="4">
    <source>
        <dbReference type="Pfam" id="PF01835"/>
    </source>
</evidence>
<dbReference type="EMBL" id="JAUJEA010000002">
    <property type="protein sequence ID" value="MDN5201288.1"/>
    <property type="molecule type" value="Genomic_DNA"/>
</dbReference>
<keyword evidence="1" id="KW-0472">Membrane</keyword>
<keyword evidence="1" id="KW-0813">Transport</keyword>
<keyword evidence="1" id="KW-0998">Cell outer membrane</keyword>
<dbReference type="Proteomes" id="UP001172082">
    <property type="component" value="Unassembled WGS sequence"/>
</dbReference>
<comment type="similarity">
    <text evidence="1">Belongs to the TonB-dependent receptor family.</text>
</comment>
<evidence type="ECO:0000313" key="6">
    <source>
        <dbReference type="EMBL" id="MDN5201288.1"/>
    </source>
</evidence>
<gene>
    <name evidence="6" type="ORF">QQ008_07945</name>
</gene>
<feature type="compositionally biased region" description="Basic and acidic residues" evidence="2">
    <location>
        <begin position="160"/>
        <end position="171"/>
    </location>
</feature>
<evidence type="ECO:0000256" key="3">
    <source>
        <dbReference type="SAM" id="SignalP"/>
    </source>
</evidence>
<feature type="chain" id="PRO_5046705767" evidence="3">
    <location>
        <begin position="23"/>
        <end position="850"/>
    </location>
</feature>
<sequence length="850" mass="95899">MKRKKLLFLPVLIMCITSSVFLQDDLKKKIANSLENFKQNYPQEKLYIHLDKPIYSVGEDVWFKVYLVDGLTNEPKALSTVVYVQLIDQQGKVMKVRSIHVENGGGNGDFELPNDLVQGKYLVRGYTNFMKNLGHEFFFEKEISVLTNNSPGSLKNQSETSKKSDTENEEESIRINKPFELNFFPEGGDMVDGIANLVGFKAVSSNGESVDVEGEIIDDRGTSVAFFKSLKHGIGAFNFKPERGRRYMARAQVFGYEWDFEFPRSLPHGYSIHVDNTQAEQIKIFVRTNIPGALDGALLVGQMRGSLICAIDDFSKNKDETLITLPKSEMPDGVLQLTLFDKAHEPHCERLVFIDNKQNDISIELATDQENYGTREKVNFTINVKDDHGKPLAANTSVSITNSEIVKSQNSFEDNIETYLLLSSDLKGEIKNPGYYFSEEDDERKRNWALDYLMLTQGWRHFSWEKLLTNQLPPLRHHLERGFNISGTVVSAKNDQTPISNGSVTMVMMDGSWTFNEVNTDANGRFLFTGYDIIDSTEIILSAGEKRIRKRKNEKKDSIKMDNRVYIEVDEFNIPYITQSKKTLTPILAGTNYRKESNKIKSIDSAYNFDPQIIILDEVEIKGKKDPTKDPFYSPSAIYRYPDHRVVLDSVPGLSSAPDIISALVGRIPGLEAFGTPPQSIQLRGANSVRSNGNLPLFLINNIPVGLEAVNSLSPMDVSHVDVLKGARAAIFGSRGGNGVIAIYTKKTTGEDNKIVGDKLGILKFVHKGYYKARKFYTPKYDVKKPEHVKPDYRTTLYWNPNAIIDKSGKAEMTFYTSDSNTTFKIEVEGVTNNGLPIRSEKYFRVGDEQ</sequence>
<reference evidence="6" key="1">
    <citation type="submission" date="2023-06" db="EMBL/GenBank/DDBJ databases">
        <title>Genomic of Parafulvivirga corallium.</title>
        <authorList>
            <person name="Wang G."/>
        </authorList>
    </citation>
    <scope>NUCLEOTIDE SEQUENCE</scope>
    <source>
        <strain evidence="6">BMA10</strain>
    </source>
</reference>
<dbReference type="Pfam" id="PF07715">
    <property type="entry name" value="Plug"/>
    <property type="match status" value="1"/>
</dbReference>
<keyword evidence="6" id="KW-0675">Receptor</keyword>
<protein>
    <submittedName>
        <fullName evidence="6">TonB-dependent receptor plug domain-containing protein</fullName>
    </submittedName>
</protein>
<organism evidence="6 7">
    <name type="scientific">Splendidivirga corallicola</name>
    <dbReference type="NCBI Taxonomy" id="3051826"/>
    <lineage>
        <taxon>Bacteria</taxon>
        <taxon>Pseudomonadati</taxon>
        <taxon>Bacteroidota</taxon>
        <taxon>Cytophagia</taxon>
        <taxon>Cytophagales</taxon>
        <taxon>Splendidivirgaceae</taxon>
        <taxon>Splendidivirga</taxon>
    </lineage>
</organism>
<feature type="domain" description="Macroglobulin" evidence="4">
    <location>
        <begin position="45"/>
        <end position="124"/>
    </location>
</feature>
<dbReference type="Gene3D" id="2.170.130.10">
    <property type="entry name" value="TonB-dependent receptor, plug domain"/>
    <property type="match status" value="1"/>
</dbReference>
<comment type="subcellular location">
    <subcellularLocation>
        <location evidence="1">Cell outer membrane</location>
        <topology evidence="1">Multi-pass membrane protein</topology>
    </subcellularLocation>
</comment>
<dbReference type="Gene3D" id="2.60.40.1930">
    <property type="match status" value="1"/>
</dbReference>
<dbReference type="Pfam" id="PF01835">
    <property type="entry name" value="MG2"/>
    <property type="match status" value="1"/>
</dbReference>
<keyword evidence="1" id="KW-1134">Transmembrane beta strand</keyword>
<keyword evidence="1" id="KW-0812">Transmembrane</keyword>
<evidence type="ECO:0000259" key="5">
    <source>
        <dbReference type="Pfam" id="PF07715"/>
    </source>
</evidence>
<keyword evidence="7" id="KW-1185">Reference proteome</keyword>
<evidence type="ECO:0000256" key="2">
    <source>
        <dbReference type="SAM" id="MobiDB-lite"/>
    </source>
</evidence>
<dbReference type="InterPro" id="IPR039426">
    <property type="entry name" value="TonB-dep_rcpt-like"/>
</dbReference>
<accession>A0ABT8KNJ4</accession>
<feature type="signal peptide" evidence="3">
    <location>
        <begin position="1"/>
        <end position="22"/>
    </location>
</feature>
<feature type="region of interest" description="Disordered" evidence="2">
    <location>
        <begin position="150"/>
        <end position="171"/>
    </location>
</feature>